<keyword evidence="4" id="KW-1185">Reference proteome</keyword>
<evidence type="ECO:0008006" key="5">
    <source>
        <dbReference type="Google" id="ProtNLM"/>
    </source>
</evidence>
<dbReference type="RefSeq" id="WP_249285007.1">
    <property type="nucleotide sequence ID" value="NZ_JACRSO010000002.1"/>
</dbReference>
<dbReference type="SUPFAM" id="SSF54637">
    <property type="entry name" value="Thioesterase/thiol ester dehydrase-isomerase"/>
    <property type="match status" value="2"/>
</dbReference>
<organism evidence="3 4">
    <name type="scientific">Luoshenia tenuis</name>
    <dbReference type="NCBI Taxonomy" id="2763654"/>
    <lineage>
        <taxon>Bacteria</taxon>
        <taxon>Bacillati</taxon>
        <taxon>Bacillota</taxon>
        <taxon>Clostridia</taxon>
        <taxon>Christensenellales</taxon>
        <taxon>Christensenellaceae</taxon>
        <taxon>Luoshenia</taxon>
    </lineage>
</organism>
<evidence type="ECO:0000313" key="4">
    <source>
        <dbReference type="Proteomes" id="UP000654279"/>
    </source>
</evidence>
<dbReference type="InterPro" id="IPR002864">
    <property type="entry name" value="Acyl-ACP_thioesterase_NHD"/>
</dbReference>
<dbReference type="EMBL" id="JACRSO010000002">
    <property type="protein sequence ID" value="MBC8529121.1"/>
    <property type="molecule type" value="Genomic_DNA"/>
</dbReference>
<dbReference type="GO" id="GO:0006633">
    <property type="term" value="P:fatty acid biosynthetic process"/>
    <property type="evidence" value="ECO:0007669"/>
    <property type="project" value="InterPro"/>
</dbReference>
<evidence type="ECO:0000259" key="1">
    <source>
        <dbReference type="Pfam" id="PF01643"/>
    </source>
</evidence>
<dbReference type="InterPro" id="IPR029069">
    <property type="entry name" value="HotDog_dom_sf"/>
</dbReference>
<dbReference type="Pfam" id="PF20791">
    <property type="entry name" value="Acyl-ACP_TE_C"/>
    <property type="match status" value="1"/>
</dbReference>
<dbReference type="Proteomes" id="UP000654279">
    <property type="component" value="Unassembled WGS sequence"/>
</dbReference>
<protein>
    <recommendedName>
        <fullName evidence="5">Acyl-ACP thioesterase</fullName>
    </recommendedName>
</protein>
<gene>
    <name evidence="3" type="ORF">H8699_06745</name>
</gene>
<dbReference type="CDD" id="cd00586">
    <property type="entry name" value="4HBT"/>
    <property type="match status" value="1"/>
</dbReference>
<comment type="caution">
    <text evidence="3">The sequence shown here is derived from an EMBL/GenBank/DDBJ whole genome shotgun (WGS) entry which is preliminary data.</text>
</comment>
<feature type="domain" description="Acyl-ACP thioesterase N-terminal hotdog" evidence="1">
    <location>
        <begin position="4"/>
        <end position="127"/>
    </location>
</feature>
<dbReference type="GO" id="GO:0016790">
    <property type="term" value="F:thiolester hydrolase activity"/>
    <property type="evidence" value="ECO:0007669"/>
    <property type="project" value="InterPro"/>
</dbReference>
<dbReference type="Pfam" id="PF01643">
    <property type="entry name" value="Acyl-ACP_TE"/>
    <property type="match status" value="1"/>
</dbReference>
<reference evidence="3" key="1">
    <citation type="submission" date="2020-08" db="EMBL/GenBank/DDBJ databases">
        <title>Genome public.</title>
        <authorList>
            <person name="Liu C."/>
            <person name="Sun Q."/>
        </authorList>
    </citation>
    <scope>NUCLEOTIDE SEQUENCE</scope>
    <source>
        <strain evidence="3">NSJ-44</strain>
    </source>
</reference>
<dbReference type="InterPro" id="IPR049427">
    <property type="entry name" value="Acyl-ACP_TE_C"/>
</dbReference>
<dbReference type="Gene3D" id="3.10.129.10">
    <property type="entry name" value="Hotdog Thioesterase"/>
    <property type="match status" value="1"/>
</dbReference>
<sequence length="241" mass="27419">MIQESFEKSIIVSQYECDFQNRIKPSAIMRQVQQVSTDHCDALGITAQVYEETHTAFLLAKLSLEVYKDIRVGEAVKLVTRPALPVRAVYNRYTGLYDEDGALAAAMDSRWILIDTRTRRILRRPPEGIDWPFIAPVTQEHSLTMEKPDALEAAGSVKVAYSRIDQNRHLNNTEYADIICDCLPIEHFQNGSVKKLVLSYHHEARFGEELTLYRAALADAPGYYLCGMLGEQNCFEANIRF</sequence>
<evidence type="ECO:0000313" key="3">
    <source>
        <dbReference type="EMBL" id="MBC8529121.1"/>
    </source>
</evidence>
<proteinExistence type="predicted"/>
<feature type="domain" description="Acyl-ACP thioesterase-like C-terminal" evidence="2">
    <location>
        <begin position="156"/>
        <end position="212"/>
    </location>
</feature>
<name>A0A926D0S0_9FIRM</name>
<dbReference type="AlphaFoldDB" id="A0A926D0S0"/>
<evidence type="ECO:0000259" key="2">
    <source>
        <dbReference type="Pfam" id="PF20791"/>
    </source>
</evidence>
<accession>A0A926D0S0</accession>